<dbReference type="GO" id="GO:0016779">
    <property type="term" value="F:nucleotidyltransferase activity"/>
    <property type="evidence" value="ECO:0007669"/>
    <property type="project" value="UniProtKB-KW"/>
</dbReference>
<organism evidence="12 13">
    <name type="scientific">Oceaniferula marina</name>
    <dbReference type="NCBI Taxonomy" id="2748318"/>
    <lineage>
        <taxon>Bacteria</taxon>
        <taxon>Pseudomonadati</taxon>
        <taxon>Verrucomicrobiota</taxon>
        <taxon>Verrucomicrobiia</taxon>
        <taxon>Verrucomicrobiales</taxon>
        <taxon>Verrucomicrobiaceae</taxon>
        <taxon>Oceaniferula</taxon>
    </lineage>
</organism>
<gene>
    <name evidence="12" type="primary">rpoN</name>
    <name evidence="12" type="ORF">HW115_03900</name>
</gene>
<accession>A0A851GAF0</accession>
<dbReference type="InterPro" id="IPR038709">
    <property type="entry name" value="RpoN_core-bd_sf"/>
</dbReference>
<keyword evidence="13" id="KW-1185">Reference proteome</keyword>
<keyword evidence="2" id="KW-0240">DNA-directed RNA polymerase</keyword>
<dbReference type="RefSeq" id="WP_178931248.1">
    <property type="nucleotide sequence ID" value="NZ_JACBAZ010000001.1"/>
</dbReference>
<reference evidence="12 13" key="1">
    <citation type="submission" date="2020-07" db="EMBL/GenBank/DDBJ databases">
        <title>Roseicoccus Jingziensis gen. nov., sp. nov., isolated from coastal seawater.</title>
        <authorList>
            <person name="Feng X."/>
        </authorList>
    </citation>
    <scope>NUCLEOTIDE SEQUENCE [LARGE SCALE GENOMIC DNA]</scope>
    <source>
        <strain evidence="12 13">N1E253</strain>
    </source>
</reference>
<dbReference type="InterPro" id="IPR007634">
    <property type="entry name" value="RNA_pol_sigma_54_DNA-bd"/>
</dbReference>
<evidence type="ECO:0000256" key="6">
    <source>
        <dbReference type="ARBA" id="ARBA00023082"/>
    </source>
</evidence>
<protein>
    <submittedName>
        <fullName evidence="12">RNA polymerase factor sigma-54</fullName>
    </submittedName>
</protein>
<dbReference type="Gene3D" id="1.10.10.1330">
    <property type="entry name" value="RNA polymerase sigma-54 factor, core-binding domain"/>
    <property type="match status" value="1"/>
</dbReference>
<dbReference type="Pfam" id="PF04963">
    <property type="entry name" value="Sigma54_CBD"/>
    <property type="match status" value="1"/>
</dbReference>
<dbReference type="Pfam" id="PF00309">
    <property type="entry name" value="Sigma54_AID"/>
    <property type="match status" value="1"/>
</dbReference>
<dbReference type="PIRSF" id="PIRSF000774">
    <property type="entry name" value="RpoN"/>
    <property type="match status" value="1"/>
</dbReference>
<keyword evidence="4" id="KW-0548">Nucleotidyltransferase</keyword>
<dbReference type="Pfam" id="PF04552">
    <property type="entry name" value="Sigma54_DBD"/>
    <property type="match status" value="1"/>
</dbReference>
<comment type="similarity">
    <text evidence="1">Belongs to the sigma-54 factor family.</text>
</comment>
<dbReference type="InterPro" id="IPR000394">
    <property type="entry name" value="RNA_pol_sigma_54"/>
</dbReference>
<keyword evidence="7" id="KW-0238">DNA-binding</keyword>
<feature type="domain" description="RNA polymerase sigma factor 54 DNA-binding" evidence="10">
    <location>
        <begin position="310"/>
        <end position="468"/>
    </location>
</feature>
<evidence type="ECO:0000313" key="13">
    <source>
        <dbReference type="Proteomes" id="UP000557872"/>
    </source>
</evidence>
<sequence length="470" mass="52478">MASSGIQHGMQQGMSQQQTLSPQMRQSLEILQANTLELSQLLHQVAEMNPTLEIQEDSEHLEEITPPDAEHDYENLSEFDDTWREEQILTHGTHQASADDEERREFLYNSIVAPLTLQQHLLDQLNRAGVGEEKQAAAEYLIGCINDRGFLDDPLETLAPLSTFTLKELRSAQSLLQGFDPAGVAVENLTESLLLQLQLLGRGGSLESRIVDQYLNKLARRKLGDIARELGVSQEAVIRAAERIALLNPDPGAAFDATSNPHVTPDLELKQDSDGHFYAQLTGDHLPKLSISNHYKDLLAKLNSDPKARKYLRDHIHEGRQIISAVSQRQETLLKIGTEIIKRQTDFLAHGRSKLRPMTMHDIAESIGVHAATISRAVAGKYILTPHGLIELRSFFTSGYTTQEGQEISNTGVREAIQQLVTNEDPAKPMSDTAVEKHLHSKGIKVARRTIAKYRDQLGILPSHLRKRHS</sequence>
<evidence type="ECO:0000259" key="11">
    <source>
        <dbReference type="Pfam" id="PF04963"/>
    </source>
</evidence>
<dbReference type="Gene3D" id="1.10.10.60">
    <property type="entry name" value="Homeodomain-like"/>
    <property type="match status" value="1"/>
</dbReference>
<dbReference type="GO" id="GO:0003677">
    <property type="term" value="F:DNA binding"/>
    <property type="evidence" value="ECO:0007669"/>
    <property type="project" value="UniProtKB-KW"/>
</dbReference>
<evidence type="ECO:0000259" key="10">
    <source>
        <dbReference type="Pfam" id="PF04552"/>
    </source>
</evidence>
<proteinExistence type="inferred from homology"/>
<evidence type="ECO:0000313" key="12">
    <source>
        <dbReference type="EMBL" id="NWK54738.1"/>
    </source>
</evidence>
<feature type="region of interest" description="Disordered" evidence="9">
    <location>
        <begin position="1"/>
        <end position="21"/>
    </location>
</feature>
<keyword evidence="5" id="KW-0805">Transcription regulation</keyword>
<dbReference type="NCBIfam" id="TIGR02395">
    <property type="entry name" value="rpoN_sigma"/>
    <property type="match status" value="1"/>
</dbReference>
<evidence type="ECO:0000256" key="9">
    <source>
        <dbReference type="SAM" id="MobiDB-lite"/>
    </source>
</evidence>
<evidence type="ECO:0000256" key="7">
    <source>
        <dbReference type="ARBA" id="ARBA00023125"/>
    </source>
</evidence>
<keyword evidence="3" id="KW-0808">Transferase</keyword>
<dbReference type="EMBL" id="JACBAZ010000001">
    <property type="protein sequence ID" value="NWK54738.1"/>
    <property type="molecule type" value="Genomic_DNA"/>
</dbReference>
<dbReference type="GO" id="GO:0000428">
    <property type="term" value="C:DNA-directed RNA polymerase complex"/>
    <property type="evidence" value="ECO:0007669"/>
    <property type="project" value="UniProtKB-KW"/>
</dbReference>
<evidence type="ECO:0000256" key="1">
    <source>
        <dbReference type="ARBA" id="ARBA00008798"/>
    </source>
</evidence>
<dbReference type="InterPro" id="IPR007046">
    <property type="entry name" value="RNA_pol_sigma_54_core-bd"/>
</dbReference>
<dbReference type="PANTHER" id="PTHR32248">
    <property type="entry name" value="RNA POLYMERASE SIGMA-54 FACTOR"/>
    <property type="match status" value="1"/>
</dbReference>
<evidence type="ECO:0000256" key="8">
    <source>
        <dbReference type="ARBA" id="ARBA00023163"/>
    </source>
</evidence>
<dbReference type="AlphaFoldDB" id="A0A851GAF0"/>
<comment type="caution">
    <text evidence="12">The sequence shown here is derived from an EMBL/GenBank/DDBJ whole genome shotgun (WGS) entry which is preliminary data.</text>
</comment>
<dbReference type="PROSITE" id="PS00718">
    <property type="entry name" value="SIGMA54_2"/>
    <property type="match status" value="1"/>
</dbReference>
<dbReference type="Proteomes" id="UP000557872">
    <property type="component" value="Unassembled WGS sequence"/>
</dbReference>
<dbReference type="PANTHER" id="PTHR32248:SF4">
    <property type="entry name" value="RNA POLYMERASE SIGMA-54 FACTOR"/>
    <property type="match status" value="1"/>
</dbReference>
<dbReference type="GO" id="GO:0016987">
    <property type="term" value="F:sigma factor activity"/>
    <property type="evidence" value="ECO:0007669"/>
    <property type="project" value="UniProtKB-KW"/>
</dbReference>
<dbReference type="GO" id="GO:0006352">
    <property type="term" value="P:DNA-templated transcription initiation"/>
    <property type="evidence" value="ECO:0007669"/>
    <property type="project" value="InterPro"/>
</dbReference>
<dbReference type="PRINTS" id="PR00045">
    <property type="entry name" value="SIGMA54FCT"/>
</dbReference>
<evidence type="ECO:0000256" key="4">
    <source>
        <dbReference type="ARBA" id="ARBA00022695"/>
    </source>
</evidence>
<keyword evidence="6" id="KW-0731">Sigma factor</keyword>
<feature type="domain" description="RNA polymerase sigma factor 54 core-binding" evidence="11">
    <location>
        <begin position="112"/>
        <end position="295"/>
    </location>
</feature>
<feature type="compositionally biased region" description="Low complexity" evidence="9">
    <location>
        <begin position="1"/>
        <end position="18"/>
    </location>
</feature>
<dbReference type="GO" id="GO:0001216">
    <property type="term" value="F:DNA-binding transcription activator activity"/>
    <property type="evidence" value="ECO:0007669"/>
    <property type="project" value="InterPro"/>
</dbReference>
<evidence type="ECO:0000256" key="2">
    <source>
        <dbReference type="ARBA" id="ARBA00022478"/>
    </source>
</evidence>
<evidence type="ECO:0000256" key="3">
    <source>
        <dbReference type="ARBA" id="ARBA00022679"/>
    </source>
</evidence>
<name>A0A851GAF0_9BACT</name>
<keyword evidence="8" id="KW-0804">Transcription</keyword>
<dbReference type="PROSITE" id="PS50044">
    <property type="entry name" value="SIGMA54_3"/>
    <property type="match status" value="1"/>
</dbReference>
<evidence type="ECO:0000256" key="5">
    <source>
        <dbReference type="ARBA" id="ARBA00023015"/>
    </source>
</evidence>